<feature type="compositionally biased region" description="Basic and acidic residues" evidence="6">
    <location>
        <begin position="1"/>
        <end position="21"/>
    </location>
</feature>
<name>A0AAD5XZD5_9FUNG</name>
<keyword evidence="2" id="KW-0749">Sporulation</keyword>
<evidence type="ECO:0000313" key="9">
    <source>
        <dbReference type="Proteomes" id="UP001211065"/>
    </source>
</evidence>
<organism evidence="8 9">
    <name type="scientific">Clydaea vesicula</name>
    <dbReference type="NCBI Taxonomy" id="447962"/>
    <lineage>
        <taxon>Eukaryota</taxon>
        <taxon>Fungi</taxon>
        <taxon>Fungi incertae sedis</taxon>
        <taxon>Chytridiomycota</taxon>
        <taxon>Chytridiomycota incertae sedis</taxon>
        <taxon>Chytridiomycetes</taxon>
        <taxon>Lobulomycetales</taxon>
        <taxon>Lobulomycetaceae</taxon>
        <taxon>Clydaea</taxon>
    </lineage>
</organism>
<evidence type="ECO:0000256" key="2">
    <source>
        <dbReference type="ARBA" id="ARBA00022969"/>
    </source>
</evidence>
<dbReference type="AlphaFoldDB" id="A0AAD5XZD5"/>
<keyword evidence="4" id="KW-0804">Transcription</keyword>
<evidence type="ECO:0000256" key="1">
    <source>
        <dbReference type="ARBA" id="ARBA00004123"/>
    </source>
</evidence>
<proteinExistence type="predicted"/>
<dbReference type="PANTHER" id="PTHR33572:SF17">
    <property type="entry name" value="SEXUAL DEVELOPMENT REGULATOR VELC"/>
    <property type="match status" value="1"/>
</dbReference>
<dbReference type="Proteomes" id="UP001211065">
    <property type="component" value="Unassembled WGS sequence"/>
</dbReference>
<dbReference type="PROSITE" id="PS51821">
    <property type="entry name" value="VELVET"/>
    <property type="match status" value="1"/>
</dbReference>
<evidence type="ECO:0000256" key="4">
    <source>
        <dbReference type="ARBA" id="ARBA00023163"/>
    </source>
</evidence>
<dbReference type="InterPro" id="IPR037525">
    <property type="entry name" value="Velvet_dom"/>
</dbReference>
<protein>
    <recommendedName>
        <fullName evidence="7">Velvet domain-containing protein</fullName>
    </recommendedName>
</protein>
<evidence type="ECO:0000313" key="8">
    <source>
        <dbReference type="EMBL" id="KAJ3216446.1"/>
    </source>
</evidence>
<feature type="region of interest" description="Disordered" evidence="6">
    <location>
        <begin position="1"/>
        <end position="26"/>
    </location>
</feature>
<dbReference type="InterPro" id="IPR038491">
    <property type="entry name" value="Velvet_dom_sf"/>
</dbReference>
<keyword evidence="9" id="KW-1185">Reference proteome</keyword>
<dbReference type="GO" id="GO:0005634">
    <property type="term" value="C:nucleus"/>
    <property type="evidence" value="ECO:0007669"/>
    <property type="project" value="UniProtKB-SubCell"/>
</dbReference>
<dbReference type="Gene3D" id="2.60.40.3960">
    <property type="entry name" value="Velvet domain"/>
    <property type="match status" value="1"/>
</dbReference>
<comment type="subcellular location">
    <subcellularLocation>
        <location evidence="1">Nucleus</location>
    </subcellularLocation>
</comment>
<feature type="domain" description="Velvet" evidence="7">
    <location>
        <begin position="31"/>
        <end position="213"/>
    </location>
</feature>
<dbReference type="GO" id="GO:0030435">
    <property type="term" value="P:sporulation resulting in formation of a cellular spore"/>
    <property type="evidence" value="ECO:0007669"/>
    <property type="project" value="UniProtKB-KW"/>
</dbReference>
<gene>
    <name evidence="8" type="ORF">HK099_005862</name>
</gene>
<evidence type="ECO:0000259" key="7">
    <source>
        <dbReference type="PROSITE" id="PS51821"/>
    </source>
</evidence>
<dbReference type="EMBL" id="JADGJW010000478">
    <property type="protein sequence ID" value="KAJ3216446.1"/>
    <property type="molecule type" value="Genomic_DNA"/>
</dbReference>
<keyword evidence="3" id="KW-0805">Transcription regulation</keyword>
<evidence type="ECO:0000256" key="6">
    <source>
        <dbReference type="SAM" id="MobiDB-lite"/>
    </source>
</evidence>
<dbReference type="Pfam" id="PF11754">
    <property type="entry name" value="Velvet"/>
    <property type="match status" value="2"/>
</dbReference>
<dbReference type="InterPro" id="IPR021740">
    <property type="entry name" value="Velvet"/>
</dbReference>
<reference evidence="8" key="1">
    <citation type="submission" date="2020-05" db="EMBL/GenBank/DDBJ databases">
        <title>Phylogenomic resolution of chytrid fungi.</title>
        <authorList>
            <person name="Stajich J.E."/>
            <person name="Amses K."/>
            <person name="Simmons R."/>
            <person name="Seto K."/>
            <person name="Myers J."/>
            <person name="Bonds A."/>
            <person name="Quandt C.A."/>
            <person name="Barry K."/>
            <person name="Liu P."/>
            <person name="Grigoriev I."/>
            <person name="Longcore J.E."/>
            <person name="James T.Y."/>
        </authorList>
    </citation>
    <scope>NUCLEOTIDE SEQUENCE</scope>
    <source>
        <strain evidence="8">JEL0476</strain>
    </source>
</reference>
<evidence type="ECO:0000256" key="5">
    <source>
        <dbReference type="ARBA" id="ARBA00023242"/>
    </source>
</evidence>
<keyword evidence="5" id="KW-0539">Nucleus</keyword>
<sequence length="214" mass="24514">MSKKFTSEKNSDSDKEIDSSKLLESTSRNMEHTHKYRLVVRQHPVHARLFGSSNKDRRPIDPPPILELLKMDHEEQLYPIIKDSMFFCMRVELWNSNGTSESCRKIHSDLPLFVGSQMENSRVLTDDLGRIGTFFIFKDLSVRDHGTYTLKFFFFDLESMESPGSLIEHSLTAEAVIFSNPFNVSTAREFSGVLQSSNLAKVFKSQGVKLSIKK</sequence>
<evidence type="ECO:0000256" key="3">
    <source>
        <dbReference type="ARBA" id="ARBA00023015"/>
    </source>
</evidence>
<comment type="caution">
    <text evidence="8">The sequence shown here is derived from an EMBL/GenBank/DDBJ whole genome shotgun (WGS) entry which is preliminary data.</text>
</comment>
<dbReference type="PANTHER" id="PTHR33572">
    <property type="entry name" value="SPORE DEVELOPMENT REGULATOR VOSA"/>
    <property type="match status" value="1"/>
</dbReference>
<accession>A0AAD5XZD5</accession>